<feature type="disulfide bond" evidence="9">
    <location>
        <begin position="92"/>
        <end position="101"/>
    </location>
</feature>
<keyword evidence="4 10" id="KW-1133">Transmembrane helix</keyword>
<keyword evidence="11" id="KW-0732">Signal</keyword>
<protein>
    <recommendedName>
        <fullName evidence="12">EGF-like domain-containing protein</fullName>
    </recommendedName>
</protein>
<accession>A0A8C6V6N7</accession>
<dbReference type="Pfam" id="PF00008">
    <property type="entry name" value="EGF"/>
    <property type="match status" value="1"/>
</dbReference>
<keyword evidence="14" id="KW-1185">Reference proteome</keyword>
<dbReference type="Gene3D" id="2.10.25.10">
    <property type="entry name" value="Laminin"/>
    <property type="match status" value="1"/>
</dbReference>
<dbReference type="GO" id="GO:0008083">
    <property type="term" value="F:growth factor activity"/>
    <property type="evidence" value="ECO:0007669"/>
    <property type="project" value="UniProtKB-KW"/>
</dbReference>
<keyword evidence="2 9" id="KW-0245">EGF-like domain</keyword>
<organism evidence="13 14">
    <name type="scientific">Neogobius melanostomus</name>
    <name type="common">round goby</name>
    <dbReference type="NCBI Taxonomy" id="47308"/>
    <lineage>
        <taxon>Eukaryota</taxon>
        <taxon>Metazoa</taxon>
        <taxon>Chordata</taxon>
        <taxon>Craniata</taxon>
        <taxon>Vertebrata</taxon>
        <taxon>Euteleostomi</taxon>
        <taxon>Actinopterygii</taxon>
        <taxon>Neopterygii</taxon>
        <taxon>Teleostei</taxon>
        <taxon>Neoteleostei</taxon>
        <taxon>Acanthomorphata</taxon>
        <taxon>Gobiaria</taxon>
        <taxon>Gobiiformes</taxon>
        <taxon>Gobioidei</taxon>
        <taxon>Gobiidae</taxon>
        <taxon>Benthophilinae</taxon>
        <taxon>Neogobiini</taxon>
        <taxon>Neogobius</taxon>
    </lineage>
</organism>
<evidence type="ECO:0000256" key="3">
    <source>
        <dbReference type="ARBA" id="ARBA00022692"/>
    </source>
</evidence>
<keyword evidence="8" id="KW-0325">Glycoprotein</keyword>
<dbReference type="GO" id="GO:0016020">
    <property type="term" value="C:membrane"/>
    <property type="evidence" value="ECO:0007669"/>
    <property type="project" value="UniProtKB-SubCell"/>
</dbReference>
<feature type="domain" description="EGF-like" evidence="12">
    <location>
        <begin position="61"/>
        <end position="102"/>
    </location>
</feature>
<reference evidence="13" key="2">
    <citation type="submission" date="2025-09" db="UniProtKB">
        <authorList>
            <consortium name="Ensembl"/>
        </authorList>
    </citation>
    <scope>IDENTIFICATION</scope>
</reference>
<evidence type="ECO:0000256" key="6">
    <source>
        <dbReference type="ARBA" id="ARBA00023136"/>
    </source>
</evidence>
<keyword evidence="5" id="KW-0339">Growth factor</keyword>
<evidence type="ECO:0000256" key="7">
    <source>
        <dbReference type="ARBA" id="ARBA00023157"/>
    </source>
</evidence>
<comment type="caution">
    <text evidence="9">Lacks conserved residue(s) required for the propagation of feature annotation.</text>
</comment>
<dbReference type="PANTHER" id="PTHR10740:SF10">
    <property type="entry name" value="EPIGEN"/>
    <property type="match status" value="1"/>
</dbReference>
<dbReference type="PROSITE" id="PS01186">
    <property type="entry name" value="EGF_2"/>
    <property type="match status" value="1"/>
</dbReference>
<dbReference type="SUPFAM" id="SSF57196">
    <property type="entry name" value="EGF/Laminin"/>
    <property type="match status" value="1"/>
</dbReference>
<evidence type="ECO:0000256" key="5">
    <source>
        <dbReference type="ARBA" id="ARBA00023030"/>
    </source>
</evidence>
<name>A0A8C6V6N7_9GOBI</name>
<sequence>ITTNMLFFLPLALLPMLAVLLVFFTTELTALSTESTAAPVVSNSSLSVNNGSLSGPTGMKSHRPCGNETDPYCLNGGQCVYYQDQVEPACMCEAPFEGPRCTTINAYKSGYSDESQSFLIIFVTVSLNIMMKLYYHKMLNECVCFLQVCKVNQNPSMTCLFRMMDNTILLE</sequence>
<evidence type="ECO:0000256" key="1">
    <source>
        <dbReference type="ARBA" id="ARBA00004479"/>
    </source>
</evidence>
<dbReference type="PROSITE" id="PS50026">
    <property type="entry name" value="EGF_3"/>
    <property type="match status" value="1"/>
</dbReference>
<evidence type="ECO:0000256" key="9">
    <source>
        <dbReference type="PROSITE-ProRule" id="PRU00076"/>
    </source>
</evidence>
<dbReference type="PANTHER" id="PTHR10740">
    <property type="entry name" value="TRANSFORMING GROWTH FACTOR ALPHA"/>
    <property type="match status" value="1"/>
</dbReference>
<dbReference type="GO" id="GO:0008284">
    <property type="term" value="P:positive regulation of cell population proliferation"/>
    <property type="evidence" value="ECO:0007669"/>
    <property type="project" value="TreeGrafter"/>
</dbReference>
<dbReference type="Ensembl" id="ENSNMLT00000048449.1">
    <property type="protein sequence ID" value="ENSNMLP00000043650.1"/>
    <property type="gene ID" value="ENSNMLG00000026444.1"/>
</dbReference>
<feature type="disulfide bond" evidence="9">
    <location>
        <begin position="73"/>
        <end position="90"/>
    </location>
</feature>
<evidence type="ECO:0000313" key="13">
    <source>
        <dbReference type="Ensembl" id="ENSNMLP00000043650.1"/>
    </source>
</evidence>
<evidence type="ECO:0000256" key="10">
    <source>
        <dbReference type="SAM" id="Phobius"/>
    </source>
</evidence>
<reference evidence="13" key="1">
    <citation type="submission" date="2025-08" db="UniProtKB">
        <authorList>
            <consortium name="Ensembl"/>
        </authorList>
    </citation>
    <scope>IDENTIFICATION</scope>
</reference>
<dbReference type="PROSITE" id="PS00022">
    <property type="entry name" value="EGF_1"/>
    <property type="match status" value="1"/>
</dbReference>
<dbReference type="GO" id="GO:0005154">
    <property type="term" value="F:epidermal growth factor receptor binding"/>
    <property type="evidence" value="ECO:0007669"/>
    <property type="project" value="TreeGrafter"/>
</dbReference>
<evidence type="ECO:0000313" key="14">
    <source>
        <dbReference type="Proteomes" id="UP000694523"/>
    </source>
</evidence>
<keyword evidence="7 9" id="KW-1015">Disulfide bond</keyword>
<dbReference type="GO" id="GO:0005615">
    <property type="term" value="C:extracellular space"/>
    <property type="evidence" value="ECO:0007669"/>
    <property type="project" value="TreeGrafter"/>
</dbReference>
<dbReference type="InterPro" id="IPR000742">
    <property type="entry name" value="EGF"/>
</dbReference>
<dbReference type="GO" id="GO:0045840">
    <property type="term" value="P:positive regulation of mitotic nuclear division"/>
    <property type="evidence" value="ECO:0007669"/>
    <property type="project" value="TreeGrafter"/>
</dbReference>
<dbReference type="GO" id="GO:0007173">
    <property type="term" value="P:epidermal growth factor receptor signaling pathway"/>
    <property type="evidence" value="ECO:0007669"/>
    <property type="project" value="TreeGrafter"/>
</dbReference>
<comment type="subcellular location">
    <subcellularLocation>
        <location evidence="1">Membrane</location>
        <topology evidence="1">Single-pass type I membrane protein</topology>
    </subcellularLocation>
</comment>
<evidence type="ECO:0000259" key="12">
    <source>
        <dbReference type="PROSITE" id="PS50026"/>
    </source>
</evidence>
<evidence type="ECO:0000256" key="4">
    <source>
        <dbReference type="ARBA" id="ARBA00022989"/>
    </source>
</evidence>
<keyword evidence="6 10" id="KW-0472">Membrane</keyword>
<feature type="chain" id="PRO_5034366794" description="EGF-like domain-containing protein" evidence="11">
    <location>
        <begin position="31"/>
        <end position="171"/>
    </location>
</feature>
<evidence type="ECO:0000256" key="8">
    <source>
        <dbReference type="ARBA" id="ARBA00023180"/>
    </source>
</evidence>
<feature type="transmembrane region" description="Helical" evidence="10">
    <location>
        <begin position="117"/>
        <end position="135"/>
    </location>
</feature>
<evidence type="ECO:0000256" key="2">
    <source>
        <dbReference type="ARBA" id="ARBA00022536"/>
    </source>
</evidence>
<evidence type="ECO:0000256" key="11">
    <source>
        <dbReference type="SAM" id="SignalP"/>
    </source>
</evidence>
<keyword evidence="3 10" id="KW-0812">Transmembrane</keyword>
<proteinExistence type="predicted"/>
<dbReference type="AlphaFoldDB" id="A0A8C6V6N7"/>
<feature type="signal peptide" evidence="11">
    <location>
        <begin position="1"/>
        <end position="30"/>
    </location>
</feature>
<dbReference type="Proteomes" id="UP000694523">
    <property type="component" value="Unplaced"/>
</dbReference>